<dbReference type="GO" id="GO:0016405">
    <property type="term" value="F:CoA-ligase activity"/>
    <property type="evidence" value="ECO:0007669"/>
    <property type="project" value="TreeGrafter"/>
</dbReference>
<dbReference type="PANTHER" id="PTHR24096">
    <property type="entry name" value="LONG-CHAIN-FATTY-ACID--COA LIGASE"/>
    <property type="match status" value="1"/>
</dbReference>
<sequence length="87" mass="9549">MPYLFRLIDESDNDCPPNTPGEIIVQGPIVTKVYHTNPEANAEAFKDGLFCTDDKGLQVAPAELEAVLLSHPHILDEAVIGIYAEKE</sequence>
<evidence type="ECO:0008006" key="5">
    <source>
        <dbReference type="Google" id="ProtNLM"/>
    </source>
</evidence>
<evidence type="ECO:0000313" key="3">
    <source>
        <dbReference type="EMBL" id="KAJ7697208.1"/>
    </source>
</evidence>
<evidence type="ECO:0000313" key="4">
    <source>
        <dbReference type="Proteomes" id="UP001221757"/>
    </source>
</evidence>
<comment type="caution">
    <text evidence="3">The sequence shown here is derived from an EMBL/GenBank/DDBJ whole genome shotgun (WGS) entry which is preliminary data.</text>
</comment>
<accession>A0AAD7GJ61</accession>
<comment type="similarity">
    <text evidence="1">Belongs to the ATP-dependent AMP-binding enzyme family.</text>
</comment>
<dbReference type="Gene3D" id="3.30.300.30">
    <property type="match status" value="1"/>
</dbReference>
<protein>
    <recommendedName>
        <fullName evidence="5">AMP-binding enzyme C-terminal domain-containing protein</fullName>
    </recommendedName>
</protein>
<dbReference type="Proteomes" id="UP001221757">
    <property type="component" value="Unassembled WGS sequence"/>
</dbReference>
<reference evidence="3" key="1">
    <citation type="submission" date="2023-03" db="EMBL/GenBank/DDBJ databases">
        <title>Massive genome expansion in bonnet fungi (Mycena s.s.) driven by repeated elements and novel gene families across ecological guilds.</title>
        <authorList>
            <consortium name="Lawrence Berkeley National Laboratory"/>
            <person name="Harder C.B."/>
            <person name="Miyauchi S."/>
            <person name="Viragh M."/>
            <person name="Kuo A."/>
            <person name="Thoen E."/>
            <person name="Andreopoulos B."/>
            <person name="Lu D."/>
            <person name="Skrede I."/>
            <person name="Drula E."/>
            <person name="Henrissat B."/>
            <person name="Morin E."/>
            <person name="Kohler A."/>
            <person name="Barry K."/>
            <person name="LaButti K."/>
            <person name="Morin E."/>
            <person name="Salamov A."/>
            <person name="Lipzen A."/>
            <person name="Mereny Z."/>
            <person name="Hegedus B."/>
            <person name="Baldrian P."/>
            <person name="Stursova M."/>
            <person name="Weitz H."/>
            <person name="Taylor A."/>
            <person name="Grigoriev I.V."/>
            <person name="Nagy L.G."/>
            <person name="Martin F."/>
            <person name="Kauserud H."/>
        </authorList>
    </citation>
    <scope>NUCLEOTIDE SEQUENCE</scope>
    <source>
        <strain evidence="3">CBHHK067</strain>
    </source>
</reference>
<keyword evidence="4" id="KW-1185">Reference proteome</keyword>
<dbReference type="EMBL" id="JARKIE010000031">
    <property type="protein sequence ID" value="KAJ7697208.1"/>
    <property type="molecule type" value="Genomic_DNA"/>
</dbReference>
<dbReference type="InterPro" id="IPR045851">
    <property type="entry name" value="AMP-bd_C_sf"/>
</dbReference>
<gene>
    <name evidence="3" type="ORF">B0H17DRAFT_1197606</name>
</gene>
<evidence type="ECO:0000256" key="1">
    <source>
        <dbReference type="ARBA" id="ARBA00006432"/>
    </source>
</evidence>
<organism evidence="3 4">
    <name type="scientific">Mycena rosella</name>
    <name type="common">Pink bonnet</name>
    <name type="synonym">Agaricus rosellus</name>
    <dbReference type="NCBI Taxonomy" id="1033263"/>
    <lineage>
        <taxon>Eukaryota</taxon>
        <taxon>Fungi</taxon>
        <taxon>Dikarya</taxon>
        <taxon>Basidiomycota</taxon>
        <taxon>Agaricomycotina</taxon>
        <taxon>Agaricomycetes</taxon>
        <taxon>Agaricomycetidae</taxon>
        <taxon>Agaricales</taxon>
        <taxon>Marasmiineae</taxon>
        <taxon>Mycenaceae</taxon>
        <taxon>Mycena</taxon>
    </lineage>
</organism>
<evidence type="ECO:0000256" key="2">
    <source>
        <dbReference type="ARBA" id="ARBA00022598"/>
    </source>
</evidence>
<dbReference type="GO" id="GO:0019748">
    <property type="term" value="P:secondary metabolic process"/>
    <property type="evidence" value="ECO:0007669"/>
    <property type="project" value="TreeGrafter"/>
</dbReference>
<dbReference type="AlphaFoldDB" id="A0AAD7GJ61"/>
<keyword evidence="2" id="KW-0436">Ligase</keyword>
<dbReference type="SUPFAM" id="SSF56801">
    <property type="entry name" value="Acetyl-CoA synthetase-like"/>
    <property type="match status" value="1"/>
</dbReference>
<name>A0AAD7GJ61_MYCRO</name>
<dbReference type="PANTHER" id="PTHR24096:SF149">
    <property type="entry name" value="AMP-BINDING DOMAIN-CONTAINING PROTEIN-RELATED"/>
    <property type="match status" value="1"/>
</dbReference>
<proteinExistence type="inferred from homology"/>
<dbReference type="Gene3D" id="2.30.38.10">
    <property type="entry name" value="Luciferase, Domain 3"/>
    <property type="match status" value="1"/>
</dbReference>